<dbReference type="Gene3D" id="3.40.50.720">
    <property type="entry name" value="NAD(P)-binding Rossmann-like Domain"/>
    <property type="match status" value="1"/>
</dbReference>
<evidence type="ECO:0000256" key="2">
    <source>
        <dbReference type="RuleBase" id="RU000363"/>
    </source>
</evidence>
<dbReference type="FunCoup" id="A0A259TZ21">
    <property type="interactions" value="30"/>
</dbReference>
<evidence type="ECO:0000313" key="4">
    <source>
        <dbReference type="Proteomes" id="UP000216446"/>
    </source>
</evidence>
<dbReference type="PRINTS" id="PR00081">
    <property type="entry name" value="GDHRDH"/>
</dbReference>
<dbReference type="InParanoid" id="A0A259TZ21"/>
<name>A0A259TZ21_9BACT</name>
<organism evidence="3 4">
    <name type="scientific">Rubricoccus marinus</name>
    <dbReference type="NCBI Taxonomy" id="716817"/>
    <lineage>
        <taxon>Bacteria</taxon>
        <taxon>Pseudomonadati</taxon>
        <taxon>Rhodothermota</taxon>
        <taxon>Rhodothermia</taxon>
        <taxon>Rhodothermales</taxon>
        <taxon>Rubricoccaceae</taxon>
        <taxon>Rubricoccus</taxon>
    </lineage>
</organism>
<comment type="similarity">
    <text evidence="1 2">Belongs to the short-chain dehydrogenases/reductases (SDR) family.</text>
</comment>
<dbReference type="PANTHER" id="PTHR42760:SF132">
    <property type="entry name" value="SHORT-CHAIN DEHYDROGENASE_REDUCTASE FAMILY PROTEIN"/>
    <property type="match status" value="1"/>
</dbReference>
<dbReference type="PANTHER" id="PTHR42760">
    <property type="entry name" value="SHORT-CHAIN DEHYDROGENASES/REDUCTASES FAMILY MEMBER"/>
    <property type="match status" value="1"/>
</dbReference>
<evidence type="ECO:0000313" key="3">
    <source>
        <dbReference type="EMBL" id="OZC02961.1"/>
    </source>
</evidence>
<evidence type="ECO:0000256" key="1">
    <source>
        <dbReference type="ARBA" id="ARBA00006484"/>
    </source>
</evidence>
<dbReference type="InterPro" id="IPR036291">
    <property type="entry name" value="NAD(P)-bd_dom_sf"/>
</dbReference>
<dbReference type="AlphaFoldDB" id="A0A259TZ21"/>
<keyword evidence="4" id="KW-1185">Reference proteome</keyword>
<sequence>MSDLSGRVALVTGASTGIGRAIAIELARRGARVAINYPFERERENAEETRRLALAAAAEGAALRERQRPSGSVPGEGSAVAVGSEPGDVCSLVRADVTREAEIEAMFEQVGSSCGTIDILINNAGIQIEEPASHETTAEHFDAVLDVNLRGTFLCAREFITQALDASGGVILNVSSVHQKIPRPHYLSYAVSKYGVQAITETLALEYADRGIRVVAIAPGATRTPIQSWLHDEKATQVVESHIPMKRIAEPEEIARMAAFLVSDDARYVTGQTLFADGGLTLYADFQEPWSG</sequence>
<dbReference type="FunFam" id="3.40.50.720:FF:000084">
    <property type="entry name" value="Short-chain dehydrogenase reductase"/>
    <property type="match status" value="1"/>
</dbReference>
<evidence type="ECO:0008006" key="5">
    <source>
        <dbReference type="Google" id="ProtNLM"/>
    </source>
</evidence>
<dbReference type="PROSITE" id="PS00061">
    <property type="entry name" value="ADH_SHORT"/>
    <property type="match status" value="1"/>
</dbReference>
<dbReference type="GO" id="GO:0016616">
    <property type="term" value="F:oxidoreductase activity, acting on the CH-OH group of donors, NAD or NADP as acceptor"/>
    <property type="evidence" value="ECO:0007669"/>
    <property type="project" value="TreeGrafter"/>
</dbReference>
<dbReference type="SUPFAM" id="SSF51735">
    <property type="entry name" value="NAD(P)-binding Rossmann-fold domains"/>
    <property type="match status" value="1"/>
</dbReference>
<dbReference type="Proteomes" id="UP000216446">
    <property type="component" value="Unassembled WGS sequence"/>
</dbReference>
<gene>
    <name evidence="3" type="ORF">BSZ36_08250</name>
</gene>
<comment type="caution">
    <text evidence="3">The sequence shown here is derived from an EMBL/GenBank/DDBJ whole genome shotgun (WGS) entry which is preliminary data.</text>
</comment>
<reference evidence="3 4" key="1">
    <citation type="submission" date="2016-11" db="EMBL/GenBank/DDBJ databases">
        <title>Study of marine rhodopsin-containing bacteria.</title>
        <authorList>
            <person name="Yoshizawa S."/>
            <person name="Kumagai Y."/>
            <person name="Kogure K."/>
        </authorList>
    </citation>
    <scope>NUCLEOTIDE SEQUENCE [LARGE SCALE GENOMIC DNA]</scope>
    <source>
        <strain evidence="3 4">SG-29</strain>
    </source>
</reference>
<dbReference type="Pfam" id="PF00106">
    <property type="entry name" value="adh_short"/>
    <property type="match status" value="1"/>
</dbReference>
<dbReference type="InterPro" id="IPR020904">
    <property type="entry name" value="Sc_DH/Rdtase_CS"/>
</dbReference>
<dbReference type="OrthoDB" id="9788235at2"/>
<dbReference type="PRINTS" id="PR00080">
    <property type="entry name" value="SDRFAMILY"/>
</dbReference>
<accession>A0A259TZ21</accession>
<dbReference type="InterPro" id="IPR002347">
    <property type="entry name" value="SDR_fam"/>
</dbReference>
<dbReference type="Pfam" id="PF13561">
    <property type="entry name" value="adh_short_C2"/>
    <property type="match status" value="1"/>
</dbReference>
<protein>
    <recommendedName>
        <fullName evidence="5">Sugar dehydrogenase</fullName>
    </recommendedName>
</protein>
<dbReference type="RefSeq" id="WP_094547756.1">
    <property type="nucleotide sequence ID" value="NZ_MQWB01000001.1"/>
</dbReference>
<dbReference type="EMBL" id="MQWB01000001">
    <property type="protein sequence ID" value="OZC02961.1"/>
    <property type="molecule type" value="Genomic_DNA"/>
</dbReference>
<proteinExistence type="inferred from homology"/>